<protein>
    <recommendedName>
        <fullName evidence="2">Nudix hydrolase domain-containing protein</fullName>
    </recommendedName>
</protein>
<dbReference type="EMBL" id="MN739581">
    <property type="protein sequence ID" value="QHT14315.1"/>
    <property type="molecule type" value="Genomic_DNA"/>
</dbReference>
<dbReference type="InterPro" id="IPR015797">
    <property type="entry name" value="NUDIX_hydrolase-like_dom_sf"/>
</dbReference>
<dbReference type="SUPFAM" id="SSF55811">
    <property type="entry name" value="Nudix"/>
    <property type="match status" value="1"/>
</dbReference>
<name>A0A6C0DFG1_9ZZZZ</name>
<organism evidence="1">
    <name type="scientific">viral metagenome</name>
    <dbReference type="NCBI Taxonomy" id="1070528"/>
    <lineage>
        <taxon>unclassified sequences</taxon>
        <taxon>metagenomes</taxon>
        <taxon>organismal metagenomes</taxon>
    </lineage>
</organism>
<reference evidence="1" key="1">
    <citation type="journal article" date="2020" name="Nature">
        <title>Giant virus diversity and host interactions through global metagenomics.</title>
        <authorList>
            <person name="Schulz F."/>
            <person name="Roux S."/>
            <person name="Paez-Espino D."/>
            <person name="Jungbluth S."/>
            <person name="Walsh D.A."/>
            <person name="Denef V.J."/>
            <person name="McMahon K.D."/>
            <person name="Konstantinidis K.T."/>
            <person name="Eloe-Fadrosh E.A."/>
            <person name="Kyrpides N.C."/>
            <person name="Woyke T."/>
        </authorList>
    </citation>
    <scope>NUCLEOTIDE SEQUENCE</scope>
    <source>
        <strain evidence="1">GVMAG-M-3300023174-137</strain>
    </source>
</reference>
<evidence type="ECO:0000313" key="1">
    <source>
        <dbReference type="EMBL" id="QHT14315.1"/>
    </source>
</evidence>
<evidence type="ECO:0008006" key="2">
    <source>
        <dbReference type="Google" id="ProtNLM"/>
    </source>
</evidence>
<accession>A0A6C0DFG1</accession>
<dbReference type="AlphaFoldDB" id="A0A6C0DFG1"/>
<proteinExistence type="predicted"/>
<sequence length="146" mass="16942">MFYSDTHVLAGQQAYHGYISGIGGKRIEGEEYFATAWRETIEELFEPTHIPANLMNELQSIEPARVFGRDYIIISYKLEQLQDMLPIFKRHLVNSKFYREFPLTISDLILKRIIVRDAEITHLCLLPKVENIRVHKDFVGDVTAST</sequence>